<protein>
    <submittedName>
        <fullName evidence="2">Helix-turn-helix transcriptional regulator</fullName>
    </submittedName>
</protein>
<keyword evidence="2" id="KW-0614">Plasmid</keyword>
<evidence type="ECO:0000259" key="1">
    <source>
        <dbReference type="PROSITE" id="PS50943"/>
    </source>
</evidence>
<dbReference type="Proteomes" id="UP000663255">
    <property type="component" value="Plasmid p3"/>
</dbReference>
<dbReference type="CDD" id="cd00093">
    <property type="entry name" value="HTH_XRE"/>
    <property type="match status" value="1"/>
</dbReference>
<dbReference type="SUPFAM" id="SSF47413">
    <property type="entry name" value="lambda repressor-like DNA-binding domains"/>
    <property type="match status" value="1"/>
</dbReference>
<dbReference type="PROSITE" id="PS50943">
    <property type="entry name" value="HTH_CROC1"/>
    <property type="match status" value="1"/>
</dbReference>
<evidence type="ECO:0000313" key="2">
    <source>
        <dbReference type="EMBL" id="QOI53100.1"/>
    </source>
</evidence>
<dbReference type="InterPro" id="IPR001387">
    <property type="entry name" value="Cro/C1-type_HTH"/>
</dbReference>
<gene>
    <name evidence="2" type="ORF">Lepto1489_22290</name>
</gene>
<dbReference type="SMART" id="SM00530">
    <property type="entry name" value="HTH_XRE"/>
    <property type="match status" value="1"/>
</dbReference>
<feature type="domain" description="HTH cro/C1-type" evidence="1">
    <location>
        <begin position="12"/>
        <end position="67"/>
    </location>
</feature>
<dbReference type="GO" id="GO:0003677">
    <property type="term" value="F:DNA binding"/>
    <property type="evidence" value="ECO:0007669"/>
    <property type="project" value="InterPro"/>
</dbReference>
<geneLocation type="plasmid" evidence="2 3">
    <name>p3</name>
</geneLocation>
<name>A0AAP9WQ70_LEPIR</name>
<dbReference type="Gene3D" id="1.10.260.40">
    <property type="entry name" value="lambda repressor-like DNA-binding domains"/>
    <property type="match status" value="1"/>
</dbReference>
<proteinExistence type="predicted"/>
<sequence length="137" mass="15249">MAGNASKFGRKVRELREKKKATLKELSEAVNKSINYISDIELGRRNPPKEEDIFKIAIFLDANPIELLALAVSEKSFVEINVNPEKIKHAELVVVMARTINELSDPHVEKLLEDLKNFGGMNGIESSGADSETTIKN</sequence>
<accession>A0AAP9WQ70</accession>
<dbReference type="AlphaFoldDB" id="A0AAP9WQ70"/>
<dbReference type="InterPro" id="IPR010982">
    <property type="entry name" value="Lambda_DNA-bd_dom_sf"/>
</dbReference>
<dbReference type="RefSeq" id="WP_061234560.1">
    <property type="nucleotide sequence ID" value="NZ_CP043896.1"/>
</dbReference>
<reference evidence="2" key="1">
    <citation type="submission" date="2019-09" db="EMBL/GenBank/DDBJ databases">
        <title>Comparative Genomics of Leptospira interrogans Reveals Genome Plasticity - A Common Adaptive Strategy for Survival in Various Hosts.</title>
        <authorList>
            <person name="Ramli S.R."/>
            <person name="Bunk B."/>
            <person name="Goris M."/>
            <person name="Bhuju S."/>
            <person name="Jarek M."/>
            <person name="Sproer C."/>
            <person name="Mustakim S."/>
            <person name="Strommenger B."/>
            <person name="Pessler F."/>
        </authorList>
    </citation>
    <scope>NUCLEOTIDE SEQUENCE</scope>
    <source>
        <strain evidence="2">1489</strain>
        <plasmid evidence="2">p3</plasmid>
    </source>
</reference>
<organism evidence="2 3">
    <name type="scientific">Leptospira interrogans serovar Bataviae</name>
    <dbReference type="NCBI Taxonomy" id="312175"/>
    <lineage>
        <taxon>Bacteria</taxon>
        <taxon>Pseudomonadati</taxon>
        <taxon>Spirochaetota</taxon>
        <taxon>Spirochaetia</taxon>
        <taxon>Leptospirales</taxon>
        <taxon>Leptospiraceae</taxon>
        <taxon>Leptospira</taxon>
    </lineage>
</organism>
<dbReference type="EMBL" id="CP043896">
    <property type="protein sequence ID" value="QOI53100.1"/>
    <property type="molecule type" value="Genomic_DNA"/>
</dbReference>
<evidence type="ECO:0000313" key="3">
    <source>
        <dbReference type="Proteomes" id="UP000663255"/>
    </source>
</evidence>
<dbReference type="Pfam" id="PF12844">
    <property type="entry name" value="HTH_19"/>
    <property type="match status" value="1"/>
</dbReference>